<name>A0A5N5WYQ2_9EURO</name>
<evidence type="ECO:0000313" key="3">
    <source>
        <dbReference type="Proteomes" id="UP000326565"/>
    </source>
</evidence>
<dbReference type="Proteomes" id="UP000326565">
    <property type="component" value="Unassembled WGS sequence"/>
</dbReference>
<feature type="chain" id="PRO_5024982548" description="Small secreted protein" evidence="1">
    <location>
        <begin position="19"/>
        <end position="176"/>
    </location>
</feature>
<evidence type="ECO:0008006" key="4">
    <source>
        <dbReference type="Google" id="ProtNLM"/>
    </source>
</evidence>
<gene>
    <name evidence="2" type="ORF">BDV29DRAFT_202061</name>
</gene>
<feature type="signal peptide" evidence="1">
    <location>
        <begin position="1"/>
        <end position="18"/>
    </location>
</feature>
<evidence type="ECO:0000313" key="2">
    <source>
        <dbReference type="EMBL" id="KAB8072897.1"/>
    </source>
</evidence>
<dbReference type="AlphaFoldDB" id="A0A5N5WYQ2"/>
<reference evidence="2 3" key="1">
    <citation type="submission" date="2019-04" db="EMBL/GenBank/DDBJ databases">
        <title>Friends and foes A comparative genomics study of 23 Aspergillus species from section Flavi.</title>
        <authorList>
            <consortium name="DOE Joint Genome Institute"/>
            <person name="Kjaerbolling I."/>
            <person name="Vesth T."/>
            <person name="Frisvad J.C."/>
            <person name="Nybo J.L."/>
            <person name="Theobald S."/>
            <person name="Kildgaard S."/>
            <person name="Isbrandt T."/>
            <person name="Kuo A."/>
            <person name="Sato A."/>
            <person name="Lyhne E.K."/>
            <person name="Kogle M.E."/>
            <person name="Wiebenga A."/>
            <person name="Kun R.S."/>
            <person name="Lubbers R.J."/>
            <person name="Makela M.R."/>
            <person name="Barry K."/>
            <person name="Chovatia M."/>
            <person name="Clum A."/>
            <person name="Daum C."/>
            <person name="Haridas S."/>
            <person name="He G."/>
            <person name="LaButti K."/>
            <person name="Lipzen A."/>
            <person name="Mondo S."/>
            <person name="Riley R."/>
            <person name="Salamov A."/>
            <person name="Simmons B.A."/>
            <person name="Magnuson J.K."/>
            <person name="Henrissat B."/>
            <person name="Mortensen U.H."/>
            <person name="Larsen T.O."/>
            <person name="Devries R.P."/>
            <person name="Grigoriev I.V."/>
            <person name="Machida M."/>
            <person name="Baker S.E."/>
            <person name="Andersen M.R."/>
        </authorList>
    </citation>
    <scope>NUCLEOTIDE SEQUENCE [LARGE SCALE GENOMIC DNA]</scope>
    <source>
        <strain evidence="2 3">CBS 151.66</strain>
    </source>
</reference>
<sequence length="176" mass="18343">MFIPTLIAAVFGTTTTGAATTTTLNPSTLKVTVIAAQNNHSTLECWALSPGFTPSTQPGTACDPVLFLGIATGNISYMMIPPHTDGGGHNAPTVQWVTFLSGLAHITLPHSDDEVWIPGGKYGTILVVDTGDVSAEGHFTEYPSDEATVALALPVDDVPGHVVLHKGACVEGELDY</sequence>
<dbReference type="EMBL" id="ML732237">
    <property type="protein sequence ID" value="KAB8072897.1"/>
    <property type="molecule type" value="Genomic_DNA"/>
</dbReference>
<organism evidence="2 3">
    <name type="scientific">Aspergillus leporis</name>
    <dbReference type="NCBI Taxonomy" id="41062"/>
    <lineage>
        <taxon>Eukaryota</taxon>
        <taxon>Fungi</taxon>
        <taxon>Dikarya</taxon>
        <taxon>Ascomycota</taxon>
        <taxon>Pezizomycotina</taxon>
        <taxon>Eurotiomycetes</taxon>
        <taxon>Eurotiomycetidae</taxon>
        <taxon>Eurotiales</taxon>
        <taxon>Aspergillaceae</taxon>
        <taxon>Aspergillus</taxon>
        <taxon>Aspergillus subgen. Circumdati</taxon>
    </lineage>
</organism>
<accession>A0A5N5WYQ2</accession>
<proteinExistence type="predicted"/>
<keyword evidence="3" id="KW-1185">Reference proteome</keyword>
<keyword evidence="1" id="KW-0732">Signal</keyword>
<protein>
    <recommendedName>
        <fullName evidence="4">Small secreted protein</fullName>
    </recommendedName>
</protein>
<evidence type="ECO:0000256" key="1">
    <source>
        <dbReference type="SAM" id="SignalP"/>
    </source>
</evidence>
<dbReference type="OrthoDB" id="3223416at2759"/>